<dbReference type="EMBL" id="ASPP01009729">
    <property type="protein sequence ID" value="ETO23758.1"/>
    <property type="molecule type" value="Genomic_DNA"/>
</dbReference>
<evidence type="ECO:0000313" key="1">
    <source>
        <dbReference type="EMBL" id="ETO23758.1"/>
    </source>
</evidence>
<dbReference type="Proteomes" id="UP000023152">
    <property type="component" value="Unassembled WGS sequence"/>
</dbReference>
<accession>X6NCY8</accession>
<gene>
    <name evidence="1" type="ORF">RFI_13422</name>
</gene>
<sequence>QEKKKTEPTVHVLNIIIDTKNSGARPTSPMLSRNSALYADGDVKECVSEQCGAIDVKKENKGENEELKQARLNLPDNPSQCKRELAEICKVEEEYAELKMKRMYYKLMDANKEKALRFFPSFLVFKQWWDKIQSKPGFSVNSLSVVIRKEFGAIDRTD</sequence>
<protein>
    <submittedName>
        <fullName evidence="1">Uncharacterized protein</fullName>
    </submittedName>
</protein>
<organism evidence="1 2">
    <name type="scientific">Reticulomyxa filosa</name>
    <dbReference type="NCBI Taxonomy" id="46433"/>
    <lineage>
        <taxon>Eukaryota</taxon>
        <taxon>Sar</taxon>
        <taxon>Rhizaria</taxon>
        <taxon>Retaria</taxon>
        <taxon>Foraminifera</taxon>
        <taxon>Monothalamids</taxon>
        <taxon>Reticulomyxidae</taxon>
        <taxon>Reticulomyxa</taxon>
    </lineage>
</organism>
<feature type="non-terminal residue" evidence="1">
    <location>
        <position position="1"/>
    </location>
</feature>
<evidence type="ECO:0000313" key="2">
    <source>
        <dbReference type="Proteomes" id="UP000023152"/>
    </source>
</evidence>
<keyword evidence="2" id="KW-1185">Reference proteome</keyword>
<name>X6NCY8_RETFI</name>
<comment type="caution">
    <text evidence="1">The sequence shown here is derived from an EMBL/GenBank/DDBJ whole genome shotgun (WGS) entry which is preliminary data.</text>
</comment>
<proteinExistence type="predicted"/>
<dbReference type="AlphaFoldDB" id="X6NCY8"/>
<reference evidence="1 2" key="1">
    <citation type="journal article" date="2013" name="Curr. Biol.">
        <title>The Genome of the Foraminiferan Reticulomyxa filosa.</title>
        <authorList>
            <person name="Glockner G."/>
            <person name="Hulsmann N."/>
            <person name="Schleicher M."/>
            <person name="Noegel A.A."/>
            <person name="Eichinger L."/>
            <person name="Gallinger C."/>
            <person name="Pawlowski J."/>
            <person name="Sierra R."/>
            <person name="Euteneuer U."/>
            <person name="Pillet L."/>
            <person name="Moustafa A."/>
            <person name="Platzer M."/>
            <person name="Groth M."/>
            <person name="Szafranski K."/>
            <person name="Schliwa M."/>
        </authorList>
    </citation>
    <scope>NUCLEOTIDE SEQUENCE [LARGE SCALE GENOMIC DNA]</scope>
</reference>